<sequence length="103" mass="11986">MGNVMTNHTTTFLRNFYIINLCNLRRTPTYNNYVLCNLWICCCPSSPVQYLICILIYICSNLLEKQGIYGRVYGKFYGTGTCQFTQINSFAHAIFFMTTYFVP</sequence>
<protein>
    <submittedName>
        <fullName evidence="1">Uncharacterized protein</fullName>
    </submittedName>
</protein>
<dbReference type="AlphaFoldDB" id="A0A8D8TSC8"/>
<name>A0A8D8TSC8_9HEMI</name>
<organism evidence="1">
    <name type="scientific">Cacopsylla melanoneura</name>
    <dbReference type="NCBI Taxonomy" id="428564"/>
    <lineage>
        <taxon>Eukaryota</taxon>
        <taxon>Metazoa</taxon>
        <taxon>Ecdysozoa</taxon>
        <taxon>Arthropoda</taxon>
        <taxon>Hexapoda</taxon>
        <taxon>Insecta</taxon>
        <taxon>Pterygota</taxon>
        <taxon>Neoptera</taxon>
        <taxon>Paraneoptera</taxon>
        <taxon>Hemiptera</taxon>
        <taxon>Sternorrhyncha</taxon>
        <taxon>Psylloidea</taxon>
        <taxon>Psyllidae</taxon>
        <taxon>Psyllinae</taxon>
        <taxon>Cacopsylla</taxon>
    </lineage>
</organism>
<evidence type="ECO:0000313" key="1">
    <source>
        <dbReference type="EMBL" id="CAG6693053.1"/>
    </source>
</evidence>
<dbReference type="EMBL" id="HBUF01468022">
    <property type="protein sequence ID" value="CAG6744485.1"/>
    <property type="molecule type" value="Transcribed_RNA"/>
</dbReference>
<dbReference type="EMBL" id="HBUF01310682">
    <property type="protein sequence ID" value="CAG6693053.1"/>
    <property type="molecule type" value="Transcribed_RNA"/>
</dbReference>
<accession>A0A8D8TSC8</accession>
<reference evidence="1" key="1">
    <citation type="submission" date="2021-05" db="EMBL/GenBank/DDBJ databases">
        <authorList>
            <person name="Alioto T."/>
            <person name="Alioto T."/>
            <person name="Gomez Garrido J."/>
        </authorList>
    </citation>
    <scope>NUCLEOTIDE SEQUENCE</scope>
</reference>
<proteinExistence type="predicted"/>